<dbReference type="Proteomes" id="UP001556653">
    <property type="component" value="Unassembled WGS sequence"/>
</dbReference>
<proteinExistence type="predicted"/>
<dbReference type="Pfam" id="PF04248">
    <property type="entry name" value="NTP_transf_9"/>
    <property type="match status" value="1"/>
</dbReference>
<dbReference type="EMBL" id="JBAKFJ010000001">
    <property type="protein sequence ID" value="MEX0386524.1"/>
    <property type="molecule type" value="Genomic_DNA"/>
</dbReference>
<comment type="caution">
    <text evidence="3">The sequence shown here is derived from an EMBL/GenBank/DDBJ whole genome shotgun (WGS) entry which is preliminary data.</text>
</comment>
<dbReference type="InterPro" id="IPR007361">
    <property type="entry name" value="DUF427"/>
</dbReference>
<organism evidence="3 4">
    <name type="scientific">Spiribacter onubensis</name>
    <dbReference type="NCBI Taxonomy" id="3122420"/>
    <lineage>
        <taxon>Bacteria</taxon>
        <taxon>Pseudomonadati</taxon>
        <taxon>Pseudomonadota</taxon>
        <taxon>Gammaproteobacteria</taxon>
        <taxon>Chromatiales</taxon>
        <taxon>Ectothiorhodospiraceae</taxon>
        <taxon>Spiribacter</taxon>
    </lineage>
</organism>
<sequence>MNEPKDLQKHRDAWVYRGGQRPDFAVEPGPGQESVWDYPRPPAYAHDDRPVRIAANGAVIASSTHSIRALETGSPPAFYLPPEAMDMSRLRPSDHRTFCEWKGEAKYFDVVTATGIVEAAIWRYTRPLPGAEAIAGWFSAYPEKLDCRVGDEPVRAQAGRYYGGWVTRELVGPWKGEPGTGHW</sequence>
<dbReference type="PANTHER" id="PTHR43058:SF1">
    <property type="entry name" value="DUF427 DOMAIN-CONTAINING PROTEIN"/>
    <property type="match status" value="1"/>
</dbReference>
<dbReference type="InterPro" id="IPR038694">
    <property type="entry name" value="DUF427_sf"/>
</dbReference>
<accession>A0ABV3SBT6</accession>
<keyword evidence="4" id="KW-1185">Reference proteome</keyword>
<evidence type="ECO:0000313" key="3">
    <source>
        <dbReference type="EMBL" id="MEX0386524.1"/>
    </source>
</evidence>
<feature type="region of interest" description="Disordered" evidence="1">
    <location>
        <begin position="18"/>
        <end position="38"/>
    </location>
</feature>
<evidence type="ECO:0000313" key="4">
    <source>
        <dbReference type="Proteomes" id="UP001556653"/>
    </source>
</evidence>
<feature type="domain" description="DUF427" evidence="2">
    <location>
        <begin position="51"/>
        <end position="143"/>
    </location>
</feature>
<evidence type="ECO:0000259" key="2">
    <source>
        <dbReference type="Pfam" id="PF04248"/>
    </source>
</evidence>
<protein>
    <submittedName>
        <fullName evidence="3">DUF427 domain-containing protein</fullName>
    </submittedName>
</protein>
<dbReference type="Gene3D" id="2.170.150.40">
    <property type="entry name" value="Domain of unknown function (DUF427)"/>
    <property type="match status" value="1"/>
</dbReference>
<evidence type="ECO:0000256" key="1">
    <source>
        <dbReference type="SAM" id="MobiDB-lite"/>
    </source>
</evidence>
<dbReference type="PANTHER" id="PTHR43058">
    <property type="entry name" value="SLR0655 PROTEIN"/>
    <property type="match status" value="1"/>
</dbReference>
<gene>
    <name evidence="3" type="ORF">V6X64_05900</name>
</gene>
<reference evidence="3 4" key="1">
    <citation type="submission" date="2024-02" db="EMBL/GenBank/DDBJ databases">
        <title>New especies of Spiribacter isolated from saline water.</title>
        <authorList>
            <person name="Leon M.J."/>
            <person name="De La Haba R."/>
            <person name="Sanchez-Porro C."/>
            <person name="Ventosa A."/>
        </authorList>
    </citation>
    <scope>NUCLEOTIDE SEQUENCE [LARGE SCALE GENOMIC DNA]</scope>
    <source>
        <strain evidence="4">ag22IC4-227</strain>
    </source>
</reference>
<dbReference type="RefSeq" id="WP_367966993.1">
    <property type="nucleotide sequence ID" value="NZ_JBAKFJ010000001.1"/>
</dbReference>
<name>A0ABV3SBT6_9GAMM</name>